<keyword evidence="3" id="KW-1185">Reference proteome</keyword>
<dbReference type="EMBL" id="JAJQKU010000001">
    <property type="protein sequence ID" value="MCD9095392.1"/>
    <property type="molecule type" value="Genomic_DNA"/>
</dbReference>
<evidence type="ECO:0000313" key="3">
    <source>
        <dbReference type="Proteomes" id="UP001430360"/>
    </source>
</evidence>
<protein>
    <recommendedName>
        <fullName evidence="1">GAF domain-containing protein</fullName>
    </recommendedName>
</protein>
<dbReference type="Proteomes" id="UP001430360">
    <property type="component" value="Unassembled WGS sequence"/>
</dbReference>
<dbReference type="SUPFAM" id="SSF55781">
    <property type="entry name" value="GAF domain-like"/>
    <property type="match status" value="1"/>
</dbReference>
<proteinExistence type="predicted"/>
<dbReference type="Gene3D" id="3.30.450.40">
    <property type="match status" value="1"/>
</dbReference>
<comment type="caution">
    <text evidence="2">The sequence shown here is derived from an EMBL/GenBank/DDBJ whole genome shotgun (WGS) entry which is preliminary data.</text>
</comment>
<organism evidence="2 3">
    <name type="scientific">Luteimonas fraxinea</name>
    <dbReference type="NCBI Taxonomy" id="2901869"/>
    <lineage>
        <taxon>Bacteria</taxon>
        <taxon>Pseudomonadati</taxon>
        <taxon>Pseudomonadota</taxon>
        <taxon>Gammaproteobacteria</taxon>
        <taxon>Lysobacterales</taxon>
        <taxon>Lysobacteraceae</taxon>
        <taxon>Luteimonas</taxon>
    </lineage>
</organism>
<accession>A0ABS8U8R6</accession>
<dbReference type="RefSeq" id="WP_232133941.1">
    <property type="nucleotide sequence ID" value="NZ_CP089507.1"/>
</dbReference>
<feature type="domain" description="GAF" evidence="1">
    <location>
        <begin position="38"/>
        <end position="146"/>
    </location>
</feature>
<evidence type="ECO:0000313" key="2">
    <source>
        <dbReference type="EMBL" id="MCD9095392.1"/>
    </source>
</evidence>
<reference evidence="2" key="1">
    <citation type="submission" date="2021-12" db="EMBL/GenBank/DDBJ databases">
        <authorList>
            <person name="Ulrich A."/>
        </authorList>
    </citation>
    <scope>NUCLEOTIDE SEQUENCE</scope>
    <source>
        <strain evidence="2">A1P009</strain>
    </source>
</reference>
<evidence type="ECO:0000259" key="1">
    <source>
        <dbReference type="Pfam" id="PF01590"/>
    </source>
</evidence>
<gene>
    <name evidence="2" type="ORF">LTT95_00355</name>
</gene>
<sequence length="254" mass="28605">MNARFRTEKPGYVMVAWPMSHADANADQLSYLVQHGRLRSALEQINQVAGCRFTAIFRFDDGDLRNLILVDKEDLLNLVMDTIPVRDSYCMFVRQSEDVFSVDDSLTDDRVLGHAKRSVQRTYIGYPLRTSSGKLFGTLCHFDFSPVTVSDFAKKLTVEFIASLNLEAIEEAAFLDVERRFESLRLMTDLITSSSATVEEALEAFREFAAPLNSESVSRLSAAQAFAMQIKVNDLEKLIIKKTARRDAGISARD</sequence>
<reference evidence="2" key="2">
    <citation type="journal article" date="2022" name="Syst. Appl. Microbiol.">
        <title>Physiological and genomic characterisation of Luteimonas fraxinea sp. nov., a bacterial species associated with trees tolerant to ash dieback.</title>
        <authorList>
            <person name="Ulrich K."/>
            <person name="Becker R."/>
            <person name="Behrendt U."/>
            <person name="Kube M."/>
            <person name="Schneck V."/>
            <person name="Ulrich A."/>
        </authorList>
    </citation>
    <scope>NUCLEOTIDE SEQUENCE</scope>
    <source>
        <strain evidence="2">A1P009</strain>
    </source>
</reference>
<dbReference type="InterPro" id="IPR003018">
    <property type="entry name" value="GAF"/>
</dbReference>
<dbReference type="InterPro" id="IPR029016">
    <property type="entry name" value="GAF-like_dom_sf"/>
</dbReference>
<dbReference type="Pfam" id="PF01590">
    <property type="entry name" value="GAF"/>
    <property type="match status" value="1"/>
</dbReference>
<name>A0ABS8U8R6_9GAMM</name>